<dbReference type="Pfam" id="PF13391">
    <property type="entry name" value="HNH_2"/>
    <property type="match status" value="1"/>
</dbReference>
<keyword evidence="2" id="KW-0540">Nuclease</keyword>
<organism evidence="2 3">
    <name type="scientific">Mesomycoplasma hyorhinis</name>
    <name type="common">Mycoplasma hyorhinis</name>
    <dbReference type="NCBI Taxonomy" id="2100"/>
    <lineage>
        <taxon>Bacteria</taxon>
        <taxon>Bacillati</taxon>
        <taxon>Mycoplasmatota</taxon>
        <taxon>Mycoplasmoidales</taxon>
        <taxon>Metamycoplasmataceae</taxon>
        <taxon>Mesomycoplasma</taxon>
    </lineage>
</organism>
<accession>A0ABD6IHR3</accession>
<dbReference type="RefSeq" id="WP_160575911.1">
    <property type="nucleotide sequence ID" value="NZ_QQQV01000034.1"/>
</dbReference>
<evidence type="ECO:0000313" key="3">
    <source>
        <dbReference type="Proteomes" id="UP001193384"/>
    </source>
</evidence>
<dbReference type="InterPro" id="IPR003615">
    <property type="entry name" value="HNH_nuc"/>
</dbReference>
<reference evidence="2 3" key="1">
    <citation type="submission" date="2018-07" db="EMBL/GenBank/DDBJ databases">
        <title>Genetic characterization of Mycoplasma hyopneumoniae, M. hyorhinis and M. flocculare isolates through whole genome sequencing analysis: comparative analysis of sequence types and putative genes involved in virulence.</title>
        <authorList>
            <person name="Fourour S."/>
            <person name="Lucas P."/>
            <person name="Touzain F."/>
            <person name="Tocqueville V."/>
            <person name="Kempf I."/>
            <person name="Marois-Crehan C."/>
        </authorList>
    </citation>
    <scope>NUCLEOTIDE SEQUENCE [LARGE SCALE GENOMIC DNA]</scope>
    <source>
        <strain evidence="2 3">MHR389</strain>
    </source>
</reference>
<feature type="domain" description="HNH nuclease" evidence="1">
    <location>
        <begin position="293"/>
        <end position="352"/>
    </location>
</feature>
<dbReference type="GO" id="GO:0004519">
    <property type="term" value="F:endonuclease activity"/>
    <property type="evidence" value="ECO:0007669"/>
    <property type="project" value="UniProtKB-KW"/>
</dbReference>
<dbReference type="AlphaFoldDB" id="A0ABD6IHR3"/>
<keyword evidence="2" id="KW-0255">Endonuclease</keyword>
<protein>
    <submittedName>
        <fullName evidence="2">HNH endonuclease</fullName>
    </submittedName>
</protein>
<comment type="caution">
    <text evidence="2">The sequence shown here is derived from an EMBL/GenBank/DDBJ whole genome shotgun (WGS) entry which is preliminary data.</text>
</comment>
<proteinExistence type="predicted"/>
<name>A0ABD6IHR3_MESHY</name>
<evidence type="ECO:0000313" key="2">
    <source>
        <dbReference type="EMBL" id="MXR44027.1"/>
    </source>
</evidence>
<gene>
    <name evidence="2" type="ORF">DR101_03720</name>
</gene>
<dbReference type="EMBL" id="QQQW01000034">
    <property type="protein sequence ID" value="MXR44027.1"/>
    <property type="molecule type" value="Genomic_DNA"/>
</dbReference>
<keyword evidence="2" id="KW-0378">Hydrolase</keyword>
<dbReference type="Proteomes" id="UP001193384">
    <property type="component" value="Unassembled WGS sequence"/>
</dbReference>
<sequence length="410" mass="48644">MARGNEYRSFISKNREDILNFIDRISHTLHQYILKNKESSFVLFYKYLTHSDLGTFGKSTKPNTLDKNLLYYLTTEEMINIENKTKKVFQTTHQSCIGLTKQWYEITGLPQPRKMGQYLLNNYCNVYLLNENLKFFKSFYTQKIFKKLSKTVSEHSLNWDFSNLDIQLSKDEFTSIQLHCAVHGLGMKQDEDFHKLRHHLFKGDTFIILYEITKSKNNMFLLFEKNPIFYSLIDEKDKVFEDYQKRIEAKFLPSFKKKDVANIINERSQQSAWRLALAREMMGYTNQNETVFCPFTYIYANFYELSALFVASHIKGFSDPNTLIEERYDINNGLLLSSNADALFDKHLISVNKEKELVFSILLDNDDLLKKQLLLLQPIFIPILNDKRMKYINYHYQKFLDLEKTRKKSI</sequence>
<evidence type="ECO:0000259" key="1">
    <source>
        <dbReference type="Pfam" id="PF13391"/>
    </source>
</evidence>